<name>A0A7X5F1E4_9HYPH</name>
<evidence type="ECO:0000313" key="1">
    <source>
        <dbReference type="EMBL" id="NBN77996.1"/>
    </source>
</evidence>
<dbReference type="AlphaFoldDB" id="A0A7X5F1E4"/>
<accession>A0A7X5F1E4</accession>
<sequence length="76" mass="8090">MDIPVAGLIGAAIGLYIGWLDYGIANGLLSALVEKQRRKGGGFATRFEPALRKLVFILPVFGFPVIGYLAAQQLVG</sequence>
<dbReference type="Proteomes" id="UP000586722">
    <property type="component" value="Unassembled WGS sequence"/>
</dbReference>
<proteinExistence type="predicted"/>
<dbReference type="RefSeq" id="WP_161673194.1">
    <property type="nucleotide sequence ID" value="NZ_JAABLP010000001.1"/>
</dbReference>
<organism evidence="1 2">
    <name type="scientific">Pannonibacter tanglangensis</name>
    <dbReference type="NCBI Taxonomy" id="2750084"/>
    <lineage>
        <taxon>Bacteria</taxon>
        <taxon>Pseudomonadati</taxon>
        <taxon>Pseudomonadota</taxon>
        <taxon>Alphaproteobacteria</taxon>
        <taxon>Hyphomicrobiales</taxon>
        <taxon>Stappiaceae</taxon>
        <taxon>Pannonibacter</taxon>
    </lineage>
</organism>
<comment type="caution">
    <text evidence="1">The sequence shown here is derived from an EMBL/GenBank/DDBJ whole genome shotgun (WGS) entry which is preliminary data.</text>
</comment>
<gene>
    <name evidence="1" type="ORF">GWI72_06900</name>
</gene>
<protein>
    <submittedName>
        <fullName evidence="1">Uncharacterized protein</fullName>
    </submittedName>
</protein>
<keyword evidence="2" id="KW-1185">Reference proteome</keyword>
<dbReference type="EMBL" id="JAABLQ010000001">
    <property type="protein sequence ID" value="NBN77996.1"/>
    <property type="molecule type" value="Genomic_DNA"/>
</dbReference>
<reference evidence="2" key="1">
    <citation type="submission" date="2020-01" db="EMBL/GenBank/DDBJ databases">
        <authorList>
            <person name="Fang Y."/>
            <person name="Sun R."/>
            <person name="Nie L."/>
            <person name="He J."/>
            <person name="Hao L."/>
            <person name="Wang L."/>
            <person name="Su S."/>
            <person name="Lv E."/>
            <person name="Zhang Z."/>
            <person name="Xie R."/>
            <person name="Liu H."/>
        </authorList>
    </citation>
    <scope>NUCLEOTIDE SEQUENCE [LARGE SCALE GENOMIC DNA]</scope>
    <source>
        <strain evidence="2">XCT-53</strain>
    </source>
</reference>
<evidence type="ECO:0000313" key="2">
    <source>
        <dbReference type="Proteomes" id="UP000586722"/>
    </source>
</evidence>